<gene>
    <name evidence="1" type="ORF">DRF65_20265</name>
</gene>
<dbReference type="Proteomes" id="UP000256686">
    <property type="component" value="Unassembled WGS sequence"/>
</dbReference>
<evidence type="ECO:0000313" key="2">
    <source>
        <dbReference type="Proteomes" id="UP000256686"/>
    </source>
</evidence>
<organism evidence="1 2">
    <name type="scientific">Chryseobacterium pennae</name>
    <dbReference type="NCBI Taxonomy" id="2258962"/>
    <lineage>
        <taxon>Bacteria</taxon>
        <taxon>Pseudomonadati</taxon>
        <taxon>Bacteroidota</taxon>
        <taxon>Flavobacteriia</taxon>
        <taxon>Flavobacteriales</taxon>
        <taxon>Weeksellaceae</taxon>
        <taxon>Chryseobacterium group</taxon>
        <taxon>Chryseobacterium</taxon>
    </lineage>
</organism>
<dbReference type="AlphaFoldDB" id="A0A3D9C4V7"/>
<protein>
    <submittedName>
        <fullName evidence="1">Uncharacterized protein</fullName>
    </submittedName>
</protein>
<keyword evidence="2" id="KW-1185">Reference proteome</keyword>
<dbReference type="EMBL" id="QNVT01000023">
    <property type="protein sequence ID" value="REC60596.1"/>
    <property type="molecule type" value="Genomic_DNA"/>
</dbReference>
<sequence length="187" mass="20751">MKNVITSFSVAVALLASCSPSTEKKGNRADAAVAKIDTVSKPTPKKDTVSAIEEIPEDFSALVPIDVLNTKSTDVYEKYGIEFSGNCYSCDLASLSITKNKIEWTNVCDEKDTFEINDFSFSGEGNKMIVKTPERIYILTQIDKAPVYELAVEGQKLELKNKRVAKYFTTRKALPLFKEHNCGDFEG</sequence>
<dbReference type="RefSeq" id="WP_115972564.1">
    <property type="nucleotide sequence ID" value="NZ_QNVT01000023.1"/>
</dbReference>
<proteinExistence type="predicted"/>
<accession>A0A3D9C4V7</accession>
<dbReference type="PROSITE" id="PS51257">
    <property type="entry name" value="PROKAR_LIPOPROTEIN"/>
    <property type="match status" value="1"/>
</dbReference>
<evidence type="ECO:0000313" key="1">
    <source>
        <dbReference type="EMBL" id="REC60596.1"/>
    </source>
</evidence>
<reference evidence="2" key="1">
    <citation type="submission" date="2018-06" db="EMBL/GenBank/DDBJ databases">
        <authorList>
            <person name="Lum Nde A."/>
            <person name="Hugo C."/>
        </authorList>
    </citation>
    <scope>NUCLEOTIDE SEQUENCE [LARGE SCALE GENOMIC DNA]</scope>
    <source>
        <strain evidence="2">1_F178</strain>
    </source>
</reference>
<comment type="caution">
    <text evidence="1">The sequence shown here is derived from an EMBL/GenBank/DDBJ whole genome shotgun (WGS) entry which is preliminary data.</text>
</comment>
<name>A0A3D9C4V7_9FLAO</name>